<organism evidence="1 2">
    <name type="scientific">Rhodopirellula baltica SWK14</name>
    <dbReference type="NCBI Taxonomy" id="993516"/>
    <lineage>
        <taxon>Bacteria</taxon>
        <taxon>Pseudomonadati</taxon>
        <taxon>Planctomycetota</taxon>
        <taxon>Planctomycetia</taxon>
        <taxon>Pirellulales</taxon>
        <taxon>Pirellulaceae</taxon>
        <taxon>Rhodopirellula</taxon>
    </lineage>
</organism>
<evidence type="ECO:0000313" key="2">
    <source>
        <dbReference type="Proteomes" id="UP000010959"/>
    </source>
</evidence>
<reference evidence="1 2" key="1">
    <citation type="journal article" date="2013" name="Mar. Genomics">
        <title>Expression of sulfatases in Rhodopirellula baltica and the diversity of sulfatases in the genus Rhodopirellula.</title>
        <authorList>
            <person name="Wegner C.E."/>
            <person name="Richter-Heitmann T."/>
            <person name="Klindworth A."/>
            <person name="Klockow C."/>
            <person name="Richter M."/>
            <person name="Achstetter T."/>
            <person name="Glockner F.O."/>
            <person name="Harder J."/>
        </authorList>
    </citation>
    <scope>NUCLEOTIDE SEQUENCE [LARGE SCALE GENOMIC DNA]</scope>
    <source>
        <strain evidence="1 2">SWK14</strain>
    </source>
</reference>
<dbReference type="EMBL" id="AMWG01000124">
    <property type="protein sequence ID" value="ELP31414.1"/>
    <property type="molecule type" value="Genomic_DNA"/>
</dbReference>
<comment type="caution">
    <text evidence="1">The sequence shown here is derived from an EMBL/GenBank/DDBJ whole genome shotgun (WGS) entry which is preliminary data.</text>
</comment>
<evidence type="ECO:0000313" key="1">
    <source>
        <dbReference type="EMBL" id="ELP31414.1"/>
    </source>
</evidence>
<accession>L7CB41</accession>
<dbReference type="AlphaFoldDB" id="L7CB41"/>
<dbReference type="PATRIC" id="fig|993516.3.peg.4948"/>
<proteinExistence type="predicted"/>
<name>L7CB41_RHOBT</name>
<sequence>MLGTQLPFAELHRTLLEYDGNDAYGHVLNKWFSYNADQCDWIADFQRRTNDDWNTATDDDLAQLYAIFRVTSVLLLRFQTRIVDSGYDGPAISHSDFCRFHERLGFQVRSETQYHPFFHEILSVRQSANDDDPISVAKCAWPCLMLGDLMFCRSGCSVVAGCNSARKSVVERSTLYWTYRRNDRPCNDLSHGWGHNSQWRTAHRRDYLAHQRFHYNVDGNVSLNDANAETDELPRQTCIDLVRDRCLLNASIDDDDLWPYDYSYTENAEP</sequence>
<gene>
    <name evidence="1" type="ORF">RBSWK_04635</name>
</gene>
<protein>
    <submittedName>
        <fullName evidence="1">Uncharacterized protein</fullName>
    </submittedName>
</protein>
<dbReference type="Proteomes" id="UP000010959">
    <property type="component" value="Unassembled WGS sequence"/>
</dbReference>